<dbReference type="GO" id="GO:0005737">
    <property type="term" value="C:cytoplasm"/>
    <property type="evidence" value="ECO:0007669"/>
    <property type="project" value="TreeGrafter"/>
</dbReference>
<proteinExistence type="predicted"/>
<keyword evidence="5" id="KW-1185">Reference proteome</keyword>
<dbReference type="STRING" id="30522.A0A4W2BPX5"/>
<dbReference type="SMART" id="SM00369">
    <property type="entry name" value="LRR_TYP"/>
    <property type="match status" value="2"/>
</dbReference>
<reference evidence="4 5" key="1">
    <citation type="submission" date="2018-11" db="EMBL/GenBank/DDBJ databases">
        <title>Haplotype-resolved cattle genomes.</title>
        <authorList>
            <person name="Low W.Y."/>
            <person name="Tearle R."/>
            <person name="Bickhart D.M."/>
            <person name="Rosen B.D."/>
            <person name="Koren S."/>
            <person name="Rhie A."/>
            <person name="Hiendleder S."/>
            <person name="Phillippy A.M."/>
            <person name="Smith T.P.L."/>
            <person name="Williams J.L."/>
        </authorList>
    </citation>
    <scope>NUCLEOTIDE SEQUENCE [LARGE SCALE GENOMIC DNA]</scope>
</reference>
<accession>A0A4W2BPX5</accession>
<evidence type="ECO:0000259" key="3">
    <source>
        <dbReference type="Pfam" id="PF23598"/>
    </source>
</evidence>
<evidence type="ECO:0000256" key="2">
    <source>
        <dbReference type="ARBA" id="ARBA00022737"/>
    </source>
</evidence>
<feature type="domain" description="Disease resistance R13L4/SHOC-2-like LRR" evidence="3">
    <location>
        <begin position="344"/>
        <end position="412"/>
    </location>
</feature>
<sequence>MQKHPQLLRRPLPPNLPKLSLCQKKVHAVGTGETSLPHVHFVQEKTTSFERDKTSFPVVPRDRAQTPVSIQNLFLDHHVQQRVMTISTTRKSSKQVYWHIPETATGSIFFPRCRSASARVFGKEISKMEGPEKSKGPLKIQNIYASILKDILILSSEFSRVPSATPSAPSPKLKEVHSDHFLQESNIYTFKQPLFRLSATVPIPVPRTPVKARQWSDRVRSRTVTLNITDFPGPMLIPSPVLPRKPLRQSVIESRVTEHEHIETVPKQSLLSLHEGSIKSKKIEPTVAPVIQGEGFKTVVATRYETIVAMTNLAIINCQIHGRNALNLKGFFLLNCPDLTPLAFQLIYLNLSYNNICYFPTEIYCLKHLQILNLRNNPIKEIPSTIQQLKLLKSLNVAFNLITTLPPGSLEKLMVDGNELTSFPHGILKLNLKKILFENNFTNPIFWKENSMNDPQHLTQIAALFFLKNNLHKYYNVIPEEIQKLLKCTSQCEWCHGPMFGEGFRIIRSYDVFGVTQLPVIFYVCSSSCYRKVKESNIVFDHVPEKRISLNPELMNPTVMYESHFKNH</sequence>
<evidence type="ECO:0000256" key="1">
    <source>
        <dbReference type="ARBA" id="ARBA00022614"/>
    </source>
</evidence>
<organism evidence="4 5">
    <name type="scientific">Bos indicus x Bos taurus</name>
    <name type="common">Hybrid cattle</name>
    <dbReference type="NCBI Taxonomy" id="30522"/>
    <lineage>
        <taxon>Eukaryota</taxon>
        <taxon>Metazoa</taxon>
        <taxon>Chordata</taxon>
        <taxon>Craniata</taxon>
        <taxon>Vertebrata</taxon>
        <taxon>Euteleostomi</taxon>
        <taxon>Mammalia</taxon>
        <taxon>Eutheria</taxon>
        <taxon>Laurasiatheria</taxon>
        <taxon>Artiodactyla</taxon>
        <taxon>Ruminantia</taxon>
        <taxon>Pecora</taxon>
        <taxon>Bovidae</taxon>
        <taxon>Bovinae</taxon>
        <taxon>Bos</taxon>
    </lineage>
</organism>
<name>A0A4W2BPX5_BOBOX</name>
<dbReference type="Proteomes" id="UP000314981">
    <property type="component" value="Chromosome 12"/>
</dbReference>
<dbReference type="AlphaFoldDB" id="A0A4W2BPX5"/>
<dbReference type="InterPro" id="IPR003591">
    <property type="entry name" value="Leu-rich_rpt_typical-subtyp"/>
</dbReference>
<evidence type="ECO:0000313" key="4">
    <source>
        <dbReference type="Ensembl" id="ENSBIXP00000002076.1"/>
    </source>
</evidence>
<keyword evidence="2" id="KW-0677">Repeat</keyword>
<dbReference type="Gene3D" id="3.80.10.10">
    <property type="entry name" value="Ribonuclease Inhibitor"/>
    <property type="match status" value="1"/>
</dbReference>
<dbReference type="InterPro" id="IPR050216">
    <property type="entry name" value="LRR_domain-containing"/>
</dbReference>
<dbReference type="PROSITE" id="PS51450">
    <property type="entry name" value="LRR"/>
    <property type="match status" value="1"/>
</dbReference>
<dbReference type="Ensembl" id="ENSBIXT00000012624.1">
    <property type="protein sequence ID" value="ENSBIXP00000002076.1"/>
    <property type="gene ID" value="ENSBIXG00000007450.1"/>
</dbReference>
<dbReference type="InterPro" id="IPR001611">
    <property type="entry name" value="Leu-rich_rpt"/>
</dbReference>
<dbReference type="InterPro" id="IPR032675">
    <property type="entry name" value="LRR_dom_sf"/>
</dbReference>
<dbReference type="PANTHER" id="PTHR48051:SF1">
    <property type="entry name" value="RAS SUPPRESSOR PROTEIN 1"/>
    <property type="match status" value="1"/>
</dbReference>
<dbReference type="SUPFAM" id="SSF52058">
    <property type="entry name" value="L domain-like"/>
    <property type="match status" value="1"/>
</dbReference>
<reference evidence="4" key="3">
    <citation type="submission" date="2025-09" db="UniProtKB">
        <authorList>
            <consortium name="Ensembl"/>
        </authorList>
    </citation>
    <scope>IDENTIFICATION</scope>
</reference>
<dbReference type="SMART" id="SM00364">
    <property type="entry name" value="LRR_BAC"/>
    <property type="match status" value="3"/>
</dbReference>
<reference evidence="4" key="2">
    <citation type="submission" date="2025-08" db="UniProtKB">
        <authorList>
            <consortium name="Ensembl"/>
        </authorList>
    </citation>
    <scope>IDENTIFICATION</scope>
</reference>
<keyword evidence="1" id="KW-0433">Leucine-rich repeat</keyword>
<evidence type="ECO:0000313" key="5">
    <source>
        <dbReference type="Proteomes" id="UP000314981"/>
    </source>
</evidence>
<dbReference type="Pfam" id="PF23598">
    <property type="entry name" value="LRR_14"/>
    <property type="match status" value="1"/>
</dbReference>
<dbReference type="OMA" id="YWHIPET"/>
<dbReference type="InterPro" id="IPR055414">
    <property type="entry name" value="LRR_R13L4/SHOC2-like"/>
</dbReference>
<dbReference type="PANTHER" id="PTHR48051">
    <property type="match status" value="1"/>
</dbReference>
<protein>
    <recommendedName>
        <fullName evidence="3">Disease resistance R13L4/SHOC-2-like LRR domain-containing protein</fullName>
    </recommendedName>
</protein>